<sequence length="521" mass="57614">MKQIHSIQILIFFILLTKINYIYCDNVCTVWLNPESTNTTSPCGLEITTPCQNFEAAVSTCGSNYDVMNLNFMYSEIPYQISQQSPLNTIDNNKTINLININQTSIEMDLSNMNTSLVNIENDYNTSNNYQSVVNVSGFTFTNFQSGIFRFVKTFLNLTITNCNFKNLNSTSSSSVLFYYNSNTNNNNNIYNNFLIINNSIFQNIQTGGLFLLEQINVVIDNTVFEEITSNYSPHSIMNLDRATTMKFTNSKIINCKSNTQGTKFSISIGYQTTETSLLLPQPSLVFENITLRDNLNGDIIALSTGKSYIISMNQITAENNYYSTPIYFMSESAMGGGNSSALDGASIFIVNLGSQDYPFSLSINNCSFTDNNSTRYGGSIYMNSVNSITITNSTFNNNTVDNSYGGNQIYCSSSNVTIQNSNIVNSGSSTNVTDNNQVACKSSNSCSFKNSDPDFTDFCTPPTDSSNSNSTDHGKSNSKPLTTGQKAGIAIGVIAFCLITTIAIIFIVKRKRTFSYKSIY</sequence>
<dbReference type="InParanoid" id="F1A0R9"/>
<proteinExistence type="predicted"/>
<dbReference type="AlphaFoldDB" id="F1A0R9"/>
<dbReference type="VEuPathDB" id="AmoebaDB:DICPUDRAFT_158074"/>
<evidence type="ECO:0000256" key="3">
    <source>
        <dbReference type="SAM" id="SignalP"/>
    </source>
</evidence>
<keyword evidence="3" id="KW-0732">Signal</keyword>
<evidence type="ECO:0000313" key="5">
    <source>
        <dbReference type="Proteomes" id="UP000001064"/>
    </source>
</evidence>
<name>F1A0R9_DICPU</name>
<evidence type="ECO:0000313" key="4">
    <source>
        <dbReference type="EMBL" id="EGC30207.1"/>
    </source>
</evidence>
<keyword evidence="2" id="KW-1133">Transmembrane helix</keyword>
<evidence type="ECO:0000256" key="2">
    <source>
        <dbReference type="SAM" id="Phobius"/>
    </source>
</evidence>
<dbReference type="RefSeq" id="XP_003293270.1">
    <property type="nucleotide sequence ID" value="XM_003293222.1"/>
</dbReference>
<dbReference type="OMA" id="IENDYNT"/>
<dbReference type="KEGG" id="dpp:DICPUDRAFT_158074"/>
<keyword evidence="5" id="KW-1185">Reference proteome</keyword>
<protein>
    <recommendedName>
        <fullName evidence="6">Right handed beta helix domain-containing protein</fullName>
    </recommendedName>
</protein>
<feature type="transmembrane region" description="Helical" evidence="2">
    <location>
        <begin position="488"/>
        <end position="509"/>
    </location>
</feature>
<organism evidence="4 5">
    <name type="scientific">Dictyostelium purpureum</name>
    <name type="common">Slime mold</name>
    <dbReference type="NCBI Taxonomy" id="5786"/>
    <lineage>
        <taxon>Eukaryota</taxon>
        <taxon>Amoebozoa</taxon>
        <taxon>Evosea</taxon>
        <taxon>Eumycetozoa</taxon>
        <taxon>Dictyostelia</taxon>
        <taxon>Dictyosteliales</taxon>
        <taxon>Dictyosteliaceae</taxon>
        <taxon>Dictyostelium</taxon>
    </lineage>
</organism>
<accession>F1A0R9</accession>
<dbReference type="eggNOG" id="ENOG502RHYU">
    <property type="taxonomic scope" value="Eukaryota"/>
</dbReference>
<gene>
    <name evidence="4" type="ORF">DICPUDRAFT_158074</name>
</gene>
<reference evidence="5" key="1">
    <citation type="journal article" date="2011" name="Genome Biol.">
        <title>Comparative genomics of the social amoebae Dictyostelium discoideum and Dictyostelium purpureum.</title>
        <authorList>
            <consortium name="US DOE Joint Genome Institute (JGI-PGF)"/>
            <person name="Sucgang R."/>
            <person name="Kuo A."/>
            <person name="Tian X."/>
            <person name="Salerno W."/>
            <person name="Parikh A."/>
            <person name="Feasley C.L."/>
            <person name="Dalin E."/>
            <person name="Tu H."/>
            <person name="Huang E."/>
            <person name="Barry K."/>
            <person name="Lindquist E."/>
            <person name="Shapiro H."/>
            <person name="Bruce D."/>
            <person name="Schmutz J."/>
            <person name="Salamov A."/>
            <person name="Fey P."/>
            <person name="Gaudet P."/>
            <person name="Anjard C."/>
            <person name="Babu M.M."/>
            <person name="Basu S."/>
            <person name="Bushmanova Y."/>
            <person name="van der Wel H."/>
            <person name="Katoh-Kurasawa M."/>
            <person name="Dinh C."/>
            <person name="Coutinho P.M."/>
            <person name="Saito T."/>
            <person name="Elias M."/>
            <person name="Schaap P."/>
            <person name="Kay R.R."/>
            <person name="Henrissat B."/>
            <person name="Eichinger L."/>
            <person name="Rivero F."/>
            <person name="Putnam N.H."/>
            <person name="West C.M."/>
            <person name="Loomis W.F."/>
            <person name="Chisholm R.L."/>
            <person name="Shaulsky G."/>
            <person name="Strassmann J.E."/>
            <person name="Queller D.C."/>
            <person name="Kuspa A."/>
            <person name="Grigoriev I.V."/>
        </authorList>
    </citation>
    <scope>NUCLEOTIDE SEQUENCE [LARGE SCALE GENOMIC DNA]</scope>
    <source>
        <strain evidence="5">QSDP1</strain>
    </source>
</reference>
<keyword evidence="2" id="KW-0812">Transmembrane</keyword>
<dbReference type="Proteomes" id="UP000001064">
    <property type="component" value="Unassembled WGS sequence"/>
</dbReference>
<dbReference type="PANTHER" id="PTHR31318">
    <property type="entry name" value="EXPRESSED PROTEIN-RELATED"/>
    <property type="match status" value="1"/>
</dbReference>
<dbReference type="GeneID" id="10510968"/>
<feature type="chain" id="PRO_5003264024" description="Right handed beta helix domain-containing protein" evidence="3">
    <location>
        <begin position="25"/>
        <end position="521"/>
    </location>
</feature>
<feature type="compositionally biased region" description="Low complexity" evidence="1">
    <location>
        <begin position="461"/>
        <end position="472"/>
    </location>
</feature>
<dbReference type="EMBL" id="GL871348">
    <property type="protein sequence ID" value="EGC30207.1"/>
    <property type="molecule type" value="Genomic_DNA"/>
</dbReference>
<dbReference type="FunCoup" id="F1A0R9">
    <property type="interactions" value="3"/>
</dbReference>
<feature type="region of interest" description="Disordered" evidence="1">
    <location>
        <begin position="460"/>
        <end position="482"/>
    </location>
</feature>
<feature type="signal peptide" evidence="3">
    <location>
        <begin position="1"/>
        <end position="24"/>
    </location>
</feature>
<dbReference type="PANTHER" id="PTHR31318:SF2">
    <property type="entry name" value="PECTIN LYASE-LIKE FAMILY PROTEIN-RELATED"/>
    <property type="match status" value="1"/>
</dbReference>
<evidence type="ECO:0000256" key="1">
    <source>
        <dbReference type="SAM" id="MobiDB-lite"/>
    </source>
</evidence>
<evidence type="ECO:0008006" key="6">
    <source>
        <dbReference type="Google" id="ProtNLM"/>
    </source>
</evidence>
<keyword evidence="2" id="KW-0472">Membrane</keyword>